<dbReference type="AlphaFoldDB" id="A0A1Y3BCW5"/>
<feature type="compositionally biased region" description="Basic residues" evidence="1">
    <location>
        <begin position="52"/>
        <end position="68"/>
    </location>
</feature>
<evidence type="ECO:0000256" key="1">
    <source>
        <dbReference type="SAM" id="MobiDB-lite"/>
    </source>
</evidence>
<reference evidence="2 3" key="1">
    <citation type="submission" date="2017-03" db="EMBL/GenBank/DDBJ databases">
        <title>Genome Survey of Euroglyphus maynei.</title>
        <authorList>
            <person name="Arlian L.G."/>
            <person name="Morgan M.S."/>
            <person name="Rider S.D."/>
        </authorList>
    </citation>
    <scope>NUCLEOTIDE SEQUENCE [LARGE SCALE GENOMIC DNA]</scope>
    <source>
        <strain evidence="2">Arlian Lab</strain>
        <tissue evidence="2">Whole body</tissue>
    </source>
</reference>
<feature type="region of interest" description="Disordered" evidence="1">
    <location>
        <begin position="176"/>
        <end position="208"/>
    </location>
</feature>
<organism evidence="2 3">
    <name type="scientific">Euroglyphus maynei</name>
    <name type="common">Mayne's house dust mite</name>
    <dbReference type="NCBI Taxonomy" id="6958"/>
    <lineage>
        <taxon>Eukaryota</taxon>
        <taxon>Metazoa</taxon>
        <taxon>Ecdysozoa</taxon>
        <taxon>Arthropoda</taxon>
        <taxon>Chelicerata</taxon>
        <taxon>Arachnida</taxon>
        <taxon>Acari</taxon>
        <taxon>Acariformes</taxon>
        <taxon>Sarcoptiformes</taxon>
        <taxon>Astigmata</taxon>
        <taxon>Psoroptidia</taxon>
        <taxon>Analgoidea</taxon>
        <taxon>Pyroglyphidae</taxon>
        <taxon>Pyroglyphinae</taxon>
        <taxon>Euroglyphus</taxon>
    </lineage>
</organism>
<accession>A0A1Y3BCW5</accession>
<evidence type="ECO:0000313" key="2">
    <source>
        <dbReference type="EMBL" id="OTF78761.1"/>
    </source>
</evidence>
<sequence length="220" mass="25571">MYALSVKPDWKLAFNKGGQPLVMNKMRKKYLKCRHFTKIEIDNNGDGDNNHQHQHQHHHHHHHHHYHHNNQQIYNGKTGHNKLIKYAEDGICSDWEKLGEQIFDEEIHRDPRLNCILTHHPQFSRLDSKQLQQELKRRKLFDANNQNNQNVTEMAITKSNRCFNVSDILFNDIDADNSQSNNRQQRNLSNGGGGGGGGGQTTITSKKIRRLPKKVRHLCG</sequence>
<name>A0A1Y3BCW5_EURMA</name>
<protein>
    <submittedName>
        <fullName evidence="2">Uncharacterized protein</fullName>
    </submittedName>
</protein>
<proteinExistence type="predicted"/>
<dbReference type="Proteomes" id="UP000194236">
    <property type="component" value="Unassembled WGS sequence"/>
</dbReference>
<dbReference type="EMBL" id="MUJZ01026387">
    <property type="protein sequence ID" value="OTF78761.1"/>
    <property type="molecule type" value="Genomic_DNA"/>
</dbReference>
<feature type="region of interest" description="Disordered" evidence="1">
    <location>
        <begin position="43"/>
        <end position="69"/>
    </location>
</feature>
<dbReference type="OrthoDB" id="10486753at2759"/>
<gene>
    <name evidence="2" type="ORF">BLA29_000257</name>
</gene>
<feature type="compositionally biased region" description="Gly residues" evidence="1">
    <location>
        <begin position="190"/>
        <end position="200"/>
    </location>
</feature>
<comment type="caution">
    <text evidence="2">The sequence shown here is derived from an EMBL/GenBank/DDBJ whole genome shotgun (WGS) entry which is preliminary data.</text>
</comment>
<keyword evidence="3" id="KW-1185">Reference proteome</keyword>
<evidence type="ECO:0000313" key="3">
    <source>
        <dbReference type="Proteomes" id="UP000194236"/>
    </source>
</evidence>
<feature type="compositionally biased region" description="Low complexity" evidence="1">
    <location>
        <begin position="177"/>
        <end position="189"/>
    </location>
</feature>